<dbReference type="AlphaFoldDB" id="A0A9Q3CUR2"/>
<proteinExistence type="predicted"/>
<keyword evidence="2" id="KW-1185">Reference proteome</keyword>
<comment type="caution">
    <text evidence="1">The sequence shown here is derived from an EMBL/GenBank/DDBJ whole genome shotgun (WGS) entry which is preliminary data.</text>
</comment>
<dbReference type="Pfam" id="PF12311">
    <property type="entry name" value="DUF3632"/>
    <property type="match status" value="1"/>
</dbReference>
<dbReference type="InterPro" id="IPR022085">
    <property type="entry name" value="OpdG"/>
</dbReference>
<organism evidence="1 2">
    <name type="scientific">Austropuccinia psidii MF-1</name>
    <dbReference type="NCBI Taxonomy" id="1389203"/>
    <lineage>
        <taxon>Eukaryota</taxon>
        <taxon>Fungi</taxon>
        <taxon>Dikarya</taxon>
        <taxon>Basidiomycota</taxon>
        <taxon>Pucciniomycotina</taxon>
        <taxon>Pucciniomycetes</taxon>
        <taxon>Pucciniales</taxon>
        <taxon>Sphaerophragmiaceae</taxon>
        <taxon>Austropuccinia</taxon>
    </lineage>
</organism>
<reference evidence="1" key="1">
    <citation type="submission" date="2021-03" db="EMBL/GenBank/DDBJ databases">
        <title>Draft genome sequence of rust myrtle Austropuccinia psidii MF-1, a brazilian biotype.</title>
        <authorList>
            <person name="Quecine M.C."/>
            <person name="Pachon D.M.R."/>
            <person name="Bonatelli M.L."/>
            <person name="Correr F.H."/>
            <person name="Franceschini L.M."/>
            <person name="Leite T.F."/>
            <person name="Margarido G.R.A."/>
            <person name="Almeida C.A."/>
            <person name="Ferrarezi J.A."/>
            <person name="Labate C.A."/>
        </authorList>
    </citation>
    <scope>NUCLEOTIDE SEQUENCE</scope>
    <source>
        <strain evidence="1">MF-1</strain>
    </source>
</reference>
<evidence type="ECO:0000313" key="2">
    <source>
        <dbReference type="Proteomes" id="UP000765509"/>
    </source>
</evidence>
<sequence length="211" mass="24389">MQYLTGAVGTENLVPFFQNDNDGAKLSRYVTWIMVPLAERHPQTHEKQLQLLKALQPLDTFKERCVNELRYQLNEMALSYGDPSPSAAYLRTWWTNINRFAALIHKAELVNFSEFAQRTLDYALKERSWRESWGVEGRISSDLRALDGHASAAMHWLLECGHSLYPVTTIEQSWSQWKENLEWIVSQASLSDAIRKVCQRGLDKMNEISRA</sequence>
<dbReference type="Proteomes" id="UP000765509">
    <property type="component" value="Unassembled WGS sequence"/>
</dbReference>
<dbReference type="OrthoDB" id="2870904at2759"/>
<protein>
    <submittedName>
        <fullName evidence="1">Uncharacterized protein</fullName>
    </submittedName>
</protein>
<evidence type="ECO:0000313" key="1">
    <source>
        <dbReference type="EMBL" id="MBW0489455.1"/>
    </source>
</evidence>
<dbReference type="EMBL" id="AVOT02010084">
    <property type="protein sequence ID" value="MBW0489455.1"/>
    <property type="molecule type" value="Genomic_DNA"/>
</dbReference>
<accession>A0A9Q3CUR2</accession>
<name>A0A9Q3CUR2_9BASI</name>
<gene>
    <name evidence="1" type="ORF">O181_029170</name>
</gene>